<dbReference type="GO" id="GO:0065003">
    <property type="term" value="P:protein-containing complex assembly"/>
    <property type="evidence" value="ECO:0007669"/>
    <property type="project" value="InterPro"/>
</dbReference>
<evidence type="ECO:0000256" key="3">
    <source>
        <dbReference type="ARBA" id="ARBA00022596"/>
    </source>
</evidence>
<evidence type="ECO:0000256" key="6">
    <source>
        <dbReference type="SAM" id="MobiDB-lite"/>
    </source>
</evidence>
<dbReference type="SUPFAM" id="SSF69287">
    <property type="entry name" value="Urease metallochaperone UreE, N-terminal domain"/>
    <property type="match status" value="1"/>
</dbReference>
<comment type="similarity">
    <text evidence="5">Belongs to the UreE family.</text>
</comment>
<dbReference type="InterPro" id="IPR012406">
    <property type="entry name" value="UreE"/>
</dbReference>
<dbReference type="EMBL" id="CABPSH010000002">
    <property type="protein sequence ID" value="VVD87481.1"/>
    <property type="molecule type" value="Genomic_DNA"/>
</dbReference>
<dbReference type="GO" id="GO:0016151">
    <property type="term" value="F:nickel cation binding"/>
    <property type="evidence" value="ECO:0007669"/>
    <property type="project" value="UniProtKB-UniRule"/>
</dbReference>
<gene>
    <name evidence="5 8" type="primary">ureE</name>
    <name evidence="8" type="ORF">PEP31012_01432</name>
</gene>
<dbReference type="GO" id="GO:0005737">
    <property type="term" value="C:cytoplasm"/>
    <property type="evidence" value="ECO:0007669"/>
    <property type="project" value="UniProtKB-SubCell"/>
</dbReference>
<dbReference type="GO" id="GO:0019627">
    <property type="term" value="P:urea metabolic process"/>
    <property type="evidence" value="ECO:0007669"/>
    <property type="project" value="InterPro"/>
</dbReference>
<feature type="compositionally biased region" description="Basic and acidic residues" evidence="6">
    <location>
        <begin position="194"/>
        <end position="265"/>
    </location>
</feature>
<dbReference type="Pfam" id="PF05194">
    <property type="entry name" value="UreE_C"/>
    <property type="match status" value="1"/>
</dbReference>
<dbReference type="Proteomes" id="UP000400981">
    <property type="component" value="Unassembled WGS sequence"/>
</dbReference>
<evidence type="ECO:0000313" key="9">
    <source>
        <dbReference type="Proteomes" id="UP000400981"/>
    </source>
</evidence>
<evidence type="ECO:0000313" key="8">
    <source>
        <dbReference type="EMBL" id="VVD87481.1"/>
    </source>
</evidence>
<dbReference type="NCBIfam" id="NF009762">
    <property type="entry name" value="PRK13263.1"/>
    <property type="match status" value="1"/>
</dbReference>
<keyword evidence="2 5" id="KW-0963">Cytoplasm</keyword>
<keyword evidence="4 5" id="KW-0143">Chaperone</keyword>
<dbReference type="NCBIfam" id="NF009751">
    <property type="entry name" value="PRK13261.1-1"/>
    <property type="match status" value="1"/>
</dbReference>
<comment type="subcellular location">
    <subcellularLocation>
        <location evidence="1 5">Cytoplasm</location>
    </subcellularLocation>
</comment>
<accession>A0A5E4TIX6</accession>
<evidence type="ECO:0000256" key="4">
    <source>
        <dbReference type="ARBA" id="ARBA00023186"/>
    </source>
</evidence>
<dbReference type="GO" id="GO:0051082">
    <property type="term" value="F:unfolded protein binding"/>
    <property type="evidence" value="ECO:0007669"/>
    <property type="project" value="UniProtKB-UniRule"/>
</dbReference>
<dbReference type="Gene3D" id="3.30.70.790">
    <property type="entry name" value="UreE, C-terminal domain"/>
    <property type="match status" value="1"/>
</dbReference>
<feature type="region of interest" description="Disordered" evidence="6">
    <location>
        <begin position="188"/>
        <end position="291"/>
    </location>
</feature>
<dbReference type="InterPro" id="IPR004029">
    <property type="entry name" value="UreE_N"/>
</dbReference>
<sequence>MPQAPESPRPADNAAPSTTLRRVEKRFEAGRLAAPLMRRAPALVLPFDARSKSRLRATLETGEEVALFLPRGTVLRGGDGLVADDGGLIRVEAAPETVLLVTAATPLALTRAAYHLGNRHTPVEVGDGYLKLEYDPVLRDMLLRLDVDVAEALMPFEPEAGAYGGGHKHGHDATFDEDMALAQRVFHEHHGHSHEHEHEHDHGHGHGHGHDLDHDHGHVHGPGCHHDHAAVHVHGPDCAHSHAHDDHHGRAHVHGPDCGHDHAHTPDSATAGNAPFPVSPTDDGKSGQSSR</sequence>
<evidence type="ECO:0000256" key="2">
    <source>
        <dbReference type="ARBA" id="ARBA00022490"/>
    </source>
</evidence>
<dbReference type="Gene3D" id="2.60.260.20">
    <property type="entry name" value="Urease metallochaperone UreE, N-terminal domain"/>
    <property type="match status" value="1"/>
</dbReference>
<dbReference type="Pfam" id="PF02814">
    <property type="entry name" value="UreE_N"/>
    <property type="match status" value="1"/>
</dbReference>
<keyword evidence="9" id="KW-1185">Reference proteome</keyword>
<evidence type="ECO:0000256" key="1">
    <source>
        <dbReference type="ARBA" id="ARBA00004496"/>
    </source>
</evidence>
<dbReference type="HAMAP" id="MF_00822">
    <property type="entry name" value="UreE"/>
    <property type="match status" value="1"/>
</dbReference>
<reference evidence="8 9" key="1">
    <citation type="submission" date="2019-08" db="EMBL/GenBank/DDBJ databases">
        <authorList>
            <person name="Peeters C."/>
        </authorList>
    </citation>
    <scope>NUCLEOTIDE SEQUENCE [LARGE SCALE GENOMIC DNA]</scope>
    <source>
        <strain evidence="8 9">LMG 31012</strain>
    </source>
</reference>
<organism evidence="8 9">
    <name type="scientific">Pandoraea eparura</name>
    <dbReference type="NCBI Taxonomy" id="2508291"/>
    <lineage>
        <taxon>Bacteria</taxon>
        <taxon>Pseudomonadati</taxon>
        <taxon>Pseudomonadota</taxon>
        <taxon>Betaproteobacteria</taxon>
        <taxon>Burkholderiales</taxon>
        <taxon>Burkholderiaceae</taxon>
        <taxon>Pandoraea</taxon>
    </lineage>
</organism>
<dbReference type="CDD" id="cd00571">
    <property type="entry name" value="UreE"/>
    <property type="match status" value="1"/>
</dbReference>
<dbReference type="OrthoDB" id="5421304at2"/>
<evidence type="ECO:0000256" key="5">
    <source>
        <dbReference type="HAMAP-Rule" id="MF_00822"/>
    </source>
</evidence>
<protein>
    <recommendedName>
        <fullName evidence="5">Urease accessory protein UreE</fullName>
    </recommendedName>
</protein>
<dbReference type="InterPro" id="IPR036118">
    <property type="entry name" value="UreE_N_sf"/>
</dbReference>
<comment type="function">
    <text evidence="5">Involved in urease metallocenter assembly. Binds nickel. Probably functions as a nickel donor during metallocenter assembly.</text>
</comment>
<dbReference type="AlphaFoldDB" id="A0A5E4TIX6"/>
<evidence type="ECO:0000259" key="7">
    <source>
        <dbReference type="SMART" id="SM00988"/>
    </source>
</evidence>
<dbReference type="SMART" id="SM00988">
    <property type="entry name" value="UreE_N"/>
    <property type="match status" value="1"/>
</dbReference>
<proteinExistence type="inferred from homology"/>
<dbReference type="InterPro" id="IPR007864">
    <property type="entry name" value="UreE_C_dom"/>
</dbReference>
<name>A0A5E4TIX6_9BURK</name>
<dbReference type="GO" id="GO:0006457">
    <property type="term" value="P:protein folding"/>
    <property type="evidence" value="ECO:0007669"/>
    <property type="project" value="InterPro"/>
</dbReference>
<dbReference type="SUPFAM" id="SSF69737">
    <property type="entry name" value="Urease metallochaperone UreE, C-terminal domain"/>
    <property type="match status" value="1"/>
</dbReference>
<feature type="domain" description="UreE urease accessory N-terminal" evidence="7">
    <location>
        <begin position="26"/>
        <end position="89"/>
    </location>
</feature>
<keyword evidence="3 5" id="KW-0533">Nickel</keyword>